<dbReference type="InterPro" id="IPR036412">
    <property type="entry name" value="HAD-like_sf"/>
</dbReference>
<evidence type="ECO:0000313" key="2">
    <source>
        <dbReference type="Proteomes" id="UP000267408"/>
    </source>
</evidence>
<dbReference type="OrthoDB" id="3436208at2"/>
<dbReference type="Gene3D" id="3.40.50.1000">
    <property type="entry name" value="HAD superfamily/HAD-like"/>
    <property type="match status" value="1"/>
</dbReference>
<dbReference type="EMBL" id="RJVJ01000001">
    <property type="protein sequence ID" value="ROR46105.1"/>
    <property type="molecule type" value="Genomic_DNA"/>
</dbReference>
<proteinExistence type="predicted"/>
<accession>A0A8G1UL89</accession>
<dbReference type="RefSeq" id="WP_123558467.1">
    <property type="nucleotide sequence ID" value="NZ_RJVJ01000001.1"/>
</dbReference>
<sequence length="164" mass="17849">MTVVPLDPASPASHAVGIDFDQTLVAHDDGWQDGLIYGKPVPGAIESLHALKKVRSVFIMTARPRRFHAAVAGWLREHSGLETLVDEDPERAYWQGDCLLVTNKKLGAAVYIDDRAIRFTGDWTATLTQARHAIGLPATTAATTAGRPARTTPADLARHFPDRC</sequence>
<protein>
    <submittedName>
        <fullName evidence="1">Uncharacterized protein</fullName>
    </submittedName>
</protein>
<evidence type="ECO:0000313" key="1">
    <source>
        <dbReference type="EMBL" id="ROR46105.1"/>
    </source>
</evidence>
<dbReference type="Proteomes" id="UP000267408">
    <property type="component" value="Unassembled WGS sequence"/>
</dbReference>
<gene>
    <name evidence="1" type="ORF">EDD39_4365</name>
</gene>
<organism evidence="1 2">
    <name type="scientific">Kitasatospora cineracea</name>
    <dbReference type="NCBI Taxonomy" id="88074"/>
    <lineage>
        <taxon>Bacteria</taxon>
        <taxon>Bacillati</taxon>
        <taxon>Actinomycetota</taxon>
        <taxon>Actinomycetes</taxon>
        <taxon>Kitasatosporales</taxon>
        <taxon>Streptomycetaceae</taxon>
        <taxon>Kitasatospora</taxon>
    </lineage>
</organism>
<name>A0A8G1UL89_9ACTN</name>
<reference evidence="1 2" key="1">
    <citation type="submission" date="2018-11" db="EMBL/GenBank/DDBJ databases">
        <title>Sequencing the genomes of 1000 actinobacteria strains.</title>
        <authorList>
            <person name="Klenk H.-P."/>
        </authorList>
    </citation>
    <scope>NUCLEOTIDE SEQUENCE [LARGE SCALE GENOMIC DNA]</scope>
    <source>
        <strain evidence="1 2">DSM 44780</strain>
    </source>
</reference>
<dbReference type="SUPFAM" id="SSF56784">
    <property type="entry name" value="HAD-like"/>
    <property type="match status" value="1"/>
</dbReference>
<dbReference type="InterPro" id="IPR023214">
    <property type="entry name" value="HAD_sf"/>
</dbReference>
<dbReference type="AlphaFoldDB" id="A0A8G1UL89"/>
<comment type="caution">
    <text evidence="1">The sequence shown here is derived from an EMBL/GenBank/DDBJ whole genome shotgun (WGS) entry which is preliminary data.</text>
</comment>